<keyword evidence="4 11" id="KW-0028">Amino-acid biosynthesis</keyword>
<dbReference type="PATRIC" id="fig|697284.3.peg.2230"/>
<dbReference type="GO" id="GO:0008652">
    <property type="term" value="P:amino acid biosynthetic process"/>
    <property type="evidence" value="ECO:0007669"/>
    <property type="project" value="UniProtKB-KW"/>
</dbReference>
<dbReference type="HOGENOM" id="CLU_057607_4_0_9"/>
<comment type="function">
    <text evidence="11">Catalyzes the specific phosphorylation of the 3-hydroxyl group of shikimic acid using ATP as a cosubstrate.</text>
</comment>
<dbReference type="GO" id="GO:0005829">
    <property type="term" value="C:cytosol"/>
    <property type="evidence" value="ECO:0007669"/>
    <property type="project" value="TreeGrafter"/>
</dbReference>
<dbReference type="AlphaFoldDB" id="V9W8T8"/>
<evidence type="ECO:0000256" key="4">
    <source>
        <dbReference type="ARBA" id="ARBA00022605"/>
    </source>
</evidence>
<dbReference type="eggNOG" id="COG0703">
    <property type="taxonomic scope" value="Bacteria"/>
</dbReference>
<feature type="binding site" evidence="11">
    <location>
        <position position="127"/>
    </location>
    <ligand>
        <name>ATP</name>
        <dbReference type="ChEBI" id="CHEBI:30616"/>
    </ligand>
</feature>
<evidence type="ECO:0000256" key="2">
    <source>
        <dbReference type="ARBA" id="ARBA00006997"/>
    </source>
</evidence>
<dbReference type="GO" id="GO:0005524">
    <property type="term" value="F:ATP binding"/>
    <property type="evidence" value="ECO:0007669"/>
    <property type="project" value="UniProtKB-UniRule"/>
</dbReference>
<name>V9W8T8_9BACL</name>
<keyword evidence="9 11" id="KW-0057">Aromatic amino acid biosynthesis</keyword>
<dbReference type="KEGG" id="plv:ERIC2_c23220"/>
<sequence length="180" mass="20231">MKIRQEIDVGKHNIILIGFMGTGKTTVAAELAKSLNLTRIDLDQEIVNDQNKSIPDLFAKYGEDHFRNVEEALLHRVLMKDRQVVATGGGAVLREANCICMKQNGFVVALTASPEVIIQRVSQDTDRPLLKGNVAERVHSILKEREDTYQFADLTLDTSSGLLTETIDTIIKQWRAWITR</sequence>
<proteinExistence type="inferred from homology"/>
<keyword evidence="11" id="KW-0479">Metal-binding</keyword>
<comment type="cofactor">
    <cofactor evidence="11">
        <name>Mg(2+)</name>
        <dbReference type="ChEBI" id="CHEBI:18420"/>
    </cofactor>
    <text evidence="11">Binds 1 Mg(2+) ion per subunit.</text>
</comment>
<evidence type="ECO:0000313" key="13">
    <source>
        <dbReference type="Proteomes" id="UP000029431"/>
    </source>
</evidence>
<dbReference type="InterPro" id="IPR031322">
    <property type="entry name" value="Shikimate/glucono_kinase"/>
</dbReference>
<keyword evidence="13" id="KW-1185">Reference proteome</keyword>
<evidence type="ECO:0000256" key="10">
    <source>
        <dbReference type="ARBA" id="ARBA00048567"/>
    </source>
</evidence>
<feature type="binding site" evidence="11">
    <location>
        <position position="89"/>
    </location>
    <ligand>
        <name>substrate</name>
    </ligand>
</feature>
<dbReference type="InterPro" id="IPR027417">
    <property type="entry name" value="P-loop_NTPase"/>
</dbReference>
<dbReference type="GO" id="GO:0000287">
    <property type="term" value="F:magnesium ion binding"/>
    <property type="evidence" value="ECO:0007669"/>
    <property type="project" value="UniProtKB-UniRule"/>
</dbReference>
<dbReference type="Gene3D" id="3.40.50.300">
    <property type="entry name" value="P-loop containing nucleotide triphosphate hydrolases"/>
    <property type="match status" value="1"/>
</dbReference>
<protein>
    <recommendedName>
        <fullName evidence="3 11">Shikimate kinase</fullName>
        <shortName evidence="11">SK</shortName>
        <ecNumber evidence="3 11">2.7.1.71</ecNumber>
    </recommendedName>
</protein>
<dbReference type="InterPro" id="IPR000623">
    <property type="entry name" value="Shikimate_kinase/TSH1"/>
</dbReference>
<keyword evidence="11" id="KW-0963">Cytoplasm</keyword>
<evidence type="ECO:0000256" key="1">
    <source>
        <dbReference type="ARBA" id="ARBA00004842"/>
    </source>
</evidence>
<evidence type="ECO:0000256" key="8">
    <source>
        <dbReference type="ARBA" id="ARBA00022840"/>
    </source>
</evidence>
<feature type="binding site" evidence="11">
    <location>
        <position position="43"/>
    </location>
    <ligand>
        <name>substrate</name>
    </ligand>
</feature>
<comment type="subunit">
    <text evidence="11">Monomer.</text>
</comment>
<dbReference type="EMBL" id="CP003355">
    <property type="protein sequence ID" value="AHD06115.1"/>
    <property type="molecule type" value="Genomic_DNA"/>
</dbReference>
<dbReference type="PROSITE" id="PS01128">
    <property type="entry name" value="SHIKIMATE_KINASE"/>
    <property type="match status" value="1"/>
</dbReference>
<evidence type="ECO:0000256" key="3">
    <source>
        <dbReference type="ARBA" id="ARBA00012154"/>
    </source>
</evidence>
<keyword evidence="5 11" id="KW-0808">Transferase</keyword>
<dbReference type="GO" id="GO:0009423">
    <property type="term" value="P:chorismate biosynthetic process"/>
    <property type="evidence" value="ECO:0007669"/>
    <property type="project" value="UniProtKB-UniRule"/>
</dbReference>
<feature type="binding site" evidence="11">
    <location>
        <position position="67"/>
    </location>
    <ligand>
        <name>substrate</name>
    </ligand>
</feature>
<evidence type="ECO:0000256" key="11">
    <source>
        <dbReference type="HAMAP-Rule" id="MF_00109"/>
    </source>
</evidence>
<dbReference type="GO" id="GO:0009073">
    <property type="term" value="P:aromatic amino acid family biosynthetic process"/>
    <property type="evidence" value="ECO:0007669"/>
    <property type="project" value="UniProtKB-KW"/>
</dbReference>
<dbReference type="GO" id="GO:0004765">
    <property type="term" value="F:shikimate kinase activity"/>
    <property type="evidence" value="ECO:0007669"/>
    <property type="project" value="UniProtKB-UniRule"/>
</dbReference>
<gene>
    <name evidence="11 12" type="primary">aroK</name>
    <name evidence="12" type="ORF">ERIC2_c23220</name>
</gene>
<evidence type="ECO:0000256" key="5">
    <source>
        <dbReference type="ARBA" id="ARBA00022679"/>
    </source>
</evidence>
<dbReference type="Proteomes" id="UP000029431">
    <property type="component" value="Chromosome"/>
</dbReference>
<comment type="pathway">
    <text evidence="1 11">Metabolic intermediate biosynthesis; chorismate biosynthesis; chorismate from D-erythrose 4-phosphate and phosphoenolpyruvate: step 5/7.</text>
</comment>
<dbReference type="EC" id="2.7.1.71" evidence="3 11"/>
<evidence type="ECO:0000256" key="9">
    <source>
        <dbReference type="ARBA" id="ARBA00023141"/>
    </source>
</evidence>
<dbReference type="HAMAP" id="MF_00109">
    <property type="entry name" value="Shikimate_kinase"/>
    <property type="match status" value="1"/>
</dbReference>
<keyword evidence="11" id="KW-0460">Magnesium</keyword>
<dbReference type="RefSeq" id="WP_023484136.1">
    <property type="nucleotide sequence ID" value="NC_023134.1"/>
</dbReference>
<keyword evidence="7 11" id="KW-0418">Kinase</keyword>
<feature type="binding site" evidence="11">
    <location>
        <position position="25"/>
    </location>
    <ligand>
        <name>Mg(2+)</name>
        <dbReference type="ChEBI" id="CHEBI:18420"/>
    </ligand>
</feature>
<keyword evidence="8 11" id="KW-0067">ATP-binding</keyword>
<dbReference type="InterPro" id="IPR023000">
    <property type="entry name" value="Shikimate_kinase_CS"/>
</dbReference>
<evidence type="ECO:0000256" key="7">
    <source>
        <dbReference type="ARBA" id="ARBA00022777"/>
    </source>
</evidence>
<dbReference type="Pfam" id="PF01202">
    <property type="entry name" value="SKI"/>
    <property type="match status" value="1"/>
</dbReference>
<comment type="subcellular location">
    <subcellularLocation>
        <location evidence="11">Cytoplasm</location>
    </subcellularLocation>
</comment>
<dbReference type="SUPFAM" id="SSF52540">
    <property type="entry name" value="P-loop containing nucleoside triphosphate hydrolases"/>
    <property type="match status" value="1"/>
</dbReference>
<keyword evidence="6 11" id="KW-0547">Nucleotide-binding</keyword>
<dbReference type="PANTHER" id="PTHR21087">
    <property type="entry name" value="SHIKIMATE KINASE"/>
    <property type="match status" value="1"/>
</dbReference>
<reference evidence="12 13" key="1">
    <citation type="journal article" date="2014" name="PLoS ONE">
        <title>How to Kill the Honey Bee Larva: Genomic Potential and Virulence Mechanisms of Paenibacillus larvae.</title>
        <authorList>
            <person name="Djukic M."/>
            <person name="Brzuszkiewicz E."/>
            <person name="Funfhaus A."/>
            <person name="Voss J."/>
            <person name="Gollnow K."/>
            <person name="Poppinga L."/>
            <person name="Liesegang H."/>
            <person name="Garcia-Gonzalez E."/>
            <person name="Genersch E."/>
            <person name="Daniel R."/>
        </authorList>
    </citation>
    <scope>NUCLEOTIDE SEQUENCE [LARGE SCALE GENOMIC DNA]</scope>
    <source>
        <strain evidence="12 13">DSM 25430</strain>
    </source>
</reference>
<evidence type="ECO:0000256" key="6">
    <source>
        <dbReference type="ARBA" id="ARBA00022741"/>
    </source>
</evidence>
<dbReference type="PANTHER" id="PTHR21087:SF16">
    <property type="entry name" value="SHIKIMATE KINASE 1, CHLOROPLASTIC"/>
    <property type="match status" value="1"/>
</dbReference>
<comment type="similarity">
    <text evidence="2 11">Belongs to the shikimate kinase family.</text>
</comment>
<comment type="caution">
    <text evidence="11">Lacks conserved residue(s) required for the propagation of feature annotation.</text>
</comment>
<feature type="binding site" evidence="11">
    <location>
        <begin position="21"/>
        <end position="26"/>
    </location>
    <ligand>
        <name>ATP</name>
        <dbReference type="ChEBI" id="CHEBI:30616"/>
    </ligand>
</feature>
<dbReference type="PRINTS" id="PR01100">
    <property type="entry name" value="SHIKIMTKNASE"/>
</dbReference>
<comment type="catalytic activity">
    <reaction evidence="10 11">
        <text>shikimate + ATP = 3-phosphoshikimate + ADP + H(+)</text>
        <dbReference type="Rhea" id="RHEA:13121"/>
        <dbReference type="ChEBI" id="CHEBI:15378"/>
        <dbReference type="ChEBI" id="CHEBI:30616"/>
        <dbReference type="ChEBI" id="CHEBI:36208"/>
        <dbReference type="ChEBI" id="CHEBI:145989"/>
        <dbReference type="ChEBI" id="CHEBI:456216"/>
        <dbReference type="EC" id="2.7.1.71"/>
    </reaction>
</comment>
<organism evidence="12 13">
    <name type="scientific">Paenibacillus larvae subsp. larvae DSM 25430</name>
    <dbReference type="NCBI Taxonomy" id="697284"/>
    <lineage>
        <taxon>Bacteria</taxon>
        <taxon>Bacillati</taxon>
        <taxon>Bacillota</taxon>
        <taxon>Bacilli</taxon>
        <taxon>Bacillales</taxon>
        <taxon>Paenibacillaceae</taxon>
        <taxon>Paenibacillus</taxon>
    </lineage>
</organism>
<accession>V9W8T8</accession>
<dbReference type="UniPathway" id="UPA00053">
    <property type="reaction ID" value="UER00088"/>
</dbReference>
<evidence type="ECO:0000313" key="12">
    <source>
        <dbReference type="EMBL" id="AHD06115.1"/>
    </source>
</evidence>
<dbReference type="CDD" id="cd00464">
    <property type="entry name" value="SK"/>
    <property type="match status" value="1"/>
</dbReference>
<feature type="binding site" evidence="11">
    <location>
        <position position="145"/>
    </location>
    <ligand>
        <name>substrate</name>
    </ligand>
</feature>